<dbReference type="OrthoDB" id="9788101at2"/>
<evidence type="ECO:0000313" key="2">
    <source>
        <dbReference type="EMBL" id="PWH82808.1"/>
    </source>
</evidence>
<keyword evidence="2" id="KW-0808">Transferase</keyword>
<protein>
    <submittedName>
        <fullName evidence="2">Glycosyltransferase</fullName>
    </submittedName>
</protein>
<dbReference type="Pfam" id="PF00535">
    <property type="entry name" value="Glycos_transf_2"/>
    <property type="match status" value="1"/>
</dbReference>
<reference evidence="3" key="3">
    <citation type="submission" date="2018-05" db="EMBL/GenBank/DDBJ databases">
        <authorList>
            <person name="Lu D."/>
        </authorList>
    </citation>
    <scope>NUCLEOTIDE SEQUENCE [LARGE SCALE GENOMIC DNA]</scope>
    <source>
        <strain evidence="3">ZY111</strain>
    </source>
</reference>
<name>A0A2U2X4V3_9FLAO</name>
<dbReference type="PANTHER" id="PTHR22916">
    <property type="entry name" value="GLYCOSYLTRANSFERASE"/>
    <property type="match status" value="1"/>
</dbReference>
<dbReference type="PANTHER" id="PTHR22916:SF67">
    <property type="entry name" value="COLANIC ACID BIOSYNTHESIS GLYCOSYL TRANSFERASE WCAE-RELATED"/>
    <property type="match status" value="1"/>
</dbReference>
<evidence type="ECO:0000313" key="3">
    <source>
        <dbReference type="Proteomes" id="UP000245375"/>
    </source>
</evidence>
<accession>A0A2U2X4V3</accession>
<dbReference type="AlphaFoldDB" id="A0A2U2X4V3"/>
<evidence type="ECO:0000259" key="1">
    <source>
        <dbReference type="Pfam" id="PF00535"/>
    </source>
</evidence>
<sequence>MKRINKLKSKLSIITVNYNNLEGLKKTIKSVRNQTFKAFEFLVIDGNSDDGSADYIKENEVYFDYWISEPDKGVYQAMNKGIEKATGEYLLFLNSGDHFYNDKVLEKNQEYINDSDIIYFDLEVVEGKKTFVKKYPDVLSFSYFVEDTLPHPATFIKKTAFLKTNLYKEDFKIVSDWKFFIDAICKYNLSYKRVAKTLSTFYIGGMSSNPENRSVKFNEKSEVFNGAYSLFNQGVDDIISYRKTINNLRASRIIKLFIKLGVLNKF</sequence>
<dbReference type="Gene3D" id="3.90.550.10">
    <property type="entry name" value="Spore Coat Polysaccharide Biosynthesis Protein SpsA, Chain A"/>
    <property type="match status" value="1"/>
</dbReference>
<dbReference type="InterPro" id="IPR029044">
    <property type="entry name" value="Nucleotide-diphossugar_trans"/>
</dbReference>
<dbReference type="EMBL" id="QFRI01000002">
    <property type="protein sequence ID" value="PWH82808.1"/>
    <property type="molecule type" value="Genomic_DNA"/>
</dbReference>
<dbReference type="SUPFAM" id="SSF53448">
    <property type="entry name" value="Nucleotide-diphospho-sugar transferases"/>
    <property type="match status" value="1"/>
</dbReference>
<dbReference type="InterPro" id="IPR001173">
    <property type="entry name" value="Glyco_trans_2-like"/>
</dbReference>
<feature type="domain" description="Glycosyltransferase 2-like" evidence="1">
    <location>
        <begin position="12"/>
        <end position="136"/>
    </location>
</feature>
<gene>
    <name evidence="2" type="ORF">DIS18_11300</name>
</gene>
<organism evidence="2 3">
    <name type="scientific">Algibacter marinivivus</name>
    <dbReference type="NCBI Taxonomy" id="2100723"/>
    <lineage>
        <taxon>Bacteria</taxon>
        <taxon>Pseudomonadati</taxon>
        <taxon>Bacteroidota</taxon>
        <taxon>Flavobacteriia</taxon>
        <taxon>Flavobacteriales</taxon>
        <taxon>Flavobacteriaceae</taxon>
        <taxon>Algibacter</taxon>
    </lineage>
</organism>
<dbReference type="CDD" id="cd06433">
    <property type="entry name" value="GT_2_WfgS_like"/>
    <property type="match status" value="1"/>
</dbReference>
<reference evidence="2 3" key="1">
    <citation type="submission" date="2018-05" db="EMBL/GenBank/DDBJ databases">
        <title>Algibacter marinivivus sp. nov., isolated from sample around a algae.</title>
        <authorList>
            <person name="Zhong X."/>
        </authorList>
    </citation>
    <scope>NUCLEOTIDE SEQUENCE [LARGE SCALE GENOMIC DNA]</scope>
    <source>
        <strain evidence="2 3">ZY111</strain>
    </source>
</reference>
<dbReference type="Proteomes" id="UP000245375">
    <property type="component" value="Unassembled WGS sequence"/>
</dbReference>
<keyword evidence="3" id="KW-1185">Reference proteome</keyword>
<dbReference type="GO" id="GO:0016758">
    <property type="term" value="F:hexosyltransferase activity"/>
    <property type="evidence" value="ECO:0007669"/>
    <property type="project" value="UniProtKB-ARBA"/>
</dbReference>
<comment type="caution">
    <text evidence="2">The sequence shown here is derived from an EMBL/GenBank/DDBJ whole genome shotgun (WGS) entry which is preliminary data.</text>
</comment>
<proteinExistence type="predicted"/>
<reference evidence="3" key="2">
    <citation type="submission" date="2018-05" db="EMBL/GenBank/DDBJ databases">
        <title>Algibacter marinivivus sp. nov., isolated from sample around a algae.</title>
        <authorList>
            <person name="Lu D."/>
        </authorList>
    </citation>
    <scope>NUCLEOTIDE SEQUENCE [LARGE SCALE GENOMIC DNA]</scope>
    <source>
        <strain evidence="3">ZY111</strain>
    </source>
</reference>